<organism evidence="12 13">
    <name type="scientific">Manduca sexta</name>
    <name type="common">Tobacco hawkmoth</name>
    <name type="synonym">Tobacco hornworm</name>
    <dbReference type="NCBI Taxonomy" id="7130"/>
    <lineage>
        <taxon>Eukaryota</taxon>
        <taxon>Metazoa</taxon>
        <taxon>Ecdysozoa</taxon>
        <taxon>Arthropoda</taxon>
        <taxon>Hexapoda</taxon>
        <taxon>Insecta</taxon>
        <taxon>Pterygota</taxon>
        <taxon>Neoptera</taxon>
        <taxon>Endopterygota</taxon>
        <taxon>Lepidoptera</taxon>
        <taxon>Glossata</taxon>
        <taxon>Ditrysia</taxon>
        <taxon>Bombycoidea</taxon>
        <taxon>Sphingidae</taxon>
        <taxon>Sphinginae</taxon>
        <taxon>Sphingini</taxon>
        <taxon>Manduca</taxon>
    </lineage>
</organism>
<evidence type="ECO:0000256" key="3">
    <source>
        <dbReference type="ARBA" id="ARBA00022737"/>
    </source>
</evidence>
<keyword evidence="6 9" id="KW-0472">Membrane</keyword>
<feature type="domain" description="Cadherin" evidence="11">
    <location>
        <begin position="1007"/>
        <end position="1122"/>
    </location>
</feature>
<keyword evidence="5 9" id="KW-1133">Transmembrane helix</keyword>
<dbReference type="GO" id="GO:0005509">
    <property type="term" value="F:calcium ion binding"/>
    <property type="evidence" value="ECO:0007669"/>
    <property type="project" value="UniProtKB-UniRule"/>
</dbReference>
<dbReference type="SUPFAM" id="SSF49313">
    <property type="entry name" value="Cadherin-like"/>
    <property type="match status" value="11"/>
</dbReference>
<keyword evidence="3" id="KW-0677">Repeat</keyword>
<evidence type="ECO:0000256" key="9">
    <source>
        <dbReference type="SAM" id="Phobius"/>
    </source>
</evidence>
<dbReference type="PANTHER" id="PTHR24028">
    <property type="entry name" value="CADHERIN-87A"/>
    <property type="match status" value="1"/>
</dbReference>
<dbReference type="PRINTS" id="PR00205">
    <property type="entry name" value="CADHERIN"/>
</dbReference>
<evidence type="ECO:0000256" key="4">
    <source>
        <dbReference type="ARBA" id="ARBA00022837"/>
    </source>
</evidence>
<feature type="domain" description="Cadherin" evidence="11">
    <location>
        <begin position="177"/>
        <end position="290"/>
    </location>
</feature>
<dbReference type="SMART" id="SM00112">
    <property type="entry name" value="CA"/>
    <property type="match status" value="10"/>
</dbReference>
<accession>A0A921YN23</accession>
<dbReference type="Pfam" id="PF00028">
    <property type="entry name" value="Cadherin"/>
    <property type="match status" value="1"/>
</dbReference>
<dbReference type="InterPro" id="IPR015919">
    <property type="entry name" value="Cadherin-like_sf"/>
</dbReference>
<evidence type="ECO:0000259" key="11">
    <source>
        <dbReference type="PROSITE" id="PS50268"/>
    </source>
</evidence>
<reference evidence="12" key="2">
    <citation type="submission" date="2020-12" db="EMBL/GenBank/DDBJ databases">
        <authorList>
            <person name="Kanost M."/>
        </authorList>
    </citation>
    <scope>NUCLEOTIDE SEQUENCE</scope>
</reference>
<gene>
    <name evidence="12" type="ORF">O3G_MSEX001950</name>
</gene>
<reference evidence="12" key="1">
    <citation type="journal article" date="2016" name="Insect Biochem. Mol. Biol.">
        <title>Multifaceted biological insights from a draft genome sequence of the tobacco hornworm moth, Manduca sexta.</title>
        <authorList>
            <person name="Kanost M.R."/>
            <person name="Arrese E.L."/>
            <person name="Cao X."/>
            <person name="Chen Y.R."/>
            <person name="Chellapilla S."/>
            <person name="Goldsmith M.R."/>
            <person name="Grosse-Wilde E."/>
            <person name="Heckel D.G."/>
            <person name="Herndon N."/>
            <person name="Jiang H."/>
            <person name="Papanicolaou A."/>
            <person name="Qu J."/>
            <person name="Soulages J.L."/>
            <person name="Vogel H."/>
            <person name="Walters J."/>
            <person name="Waterhouse R.M."/>
            <person name="Ahn S.J."/>
            <person name="Almeida F.C."/>
            <person name="An C."/>
            <person name="Aqrawi P."/>
            <person name="Bretschneider A."/>
            <person name="Bryant W.B."/>
            <person name="Bucks S."/>
            <person name="Chao H."/>
            <person name="Chevignon G."/>
            <person name="Christen J.M."/>
            <person name="Clarke D.F."/>
            <person name="Dittmer N.T."/>
            <person name="Ferguson L.C.F."/>
            <person name="Garavelou S."/>
            <person name="Gordon K.H.J."/>
            <person name="Gunaratna R.T."/>
            <person name="Han Y."/>
            <person name="Hauser F."/>
            <person name="He Y."/>
            <person name="Heidel-Fischer H."/>
            <person name="Hirsh A."/>
            <person name="Hu Y."/>
            <person name="Jiang H."/>
            <person name="Kalra D."/>
            <person name="Klinner C."/>
            <person name="Konig C."/>
            <person name="Kovar C."/>
            <person name="Kroll A.R."/>
            <person name="Kuwar S.S."/>
            <person name="Lee S.L."/>
            <person name="Lehman R."/>
            <person name="Li K."/>
            <person name="Li Z."/>
            <person name="Liang H."/>
            <person name="Lovelace S."/>
            <person name="Lu Z."/>
            <person name="Mansfield J.H."/>
            <person name="McCulloch K.J."/>
            <person name="Mathew T."/>
            <person name="Morton B."/>
            <person name="Muzny D.M."/>
            <person name="Neunemann D."/>
            <person name="Ongeri F."/>
            <person name="Pauchet Y."/>
            <person name="Pu L.L."/>
            <person name="Pyrousis I."/>
            <person name="Rao X.J."/>
            <person name="Redding A."/>
            <person name="Roesel C."/>
            <person name="Sanchez-Gracia A."/>
            <person name="Schaack S."/>
            <person name="Shukla A."/>
            <person name="Tetreau G."/>
            <person name="Wang Y."/>
            <person name="Xiong G.H."/>
            <person name="Traut W."/>
            <person name="Walsh T.K."/>
            <person name="Worley K.C."/>
            <person name="Wu D."/>
            <person name="Wu W."/>
            <person name="Wu Y.Q."/>
            <person name="Zhang X."/>
            <person name="Zou Z."/>
            <person name="Zucker H."/>
            <person name="Briscoe A.D."/>
            <person name="Burmester T."/>
            <person name="Clem R.J."/>
            <person name="Feyereisen R."/>
            <person name="Grimmelikhuijzen C.J.P."/>
            <person name="Hamodrakas S.J."/>
            <person name="Hansson B.S."/>
            <person name="Huguet E."/>
            <person name="Jermiin L.S."/>
            <person name="Lan Q."/>
            <person name="Lehman H.K."/>
            <person name="Lorenzen M."/>
            <person name="Merzendorfer H."/>
            <person name="Michalopoulos I."/>
            <person name="Morton D.B."/>
            <person name="Muthukrishnan S."/>
            <person name="Oakeshott J.G."/>
            <person name="Palmer W."/>
            <person name="Park Y."/>
            <person name="Passarelli A.L."/>
            <person name="Rozas J."/>
            <person name="Schwartz L.M."/>
            <person name="Smith W."/>
            <person name="Southgate A."/>
            <person name="Vilcinskas A."/>
            <person name="Vogt R."/>
            <person name="Wang P."/>
            <person name="Werren J."/>
            <person name="Yu X.Q."/>
            <person name="Zhou J.J."/>
            <person name="Brown S.J."/>
            <person name="Scherer S.E."/>
            <person name="Richards S."/>
            <person name="Blissard G.W."/>
        </authorList>
    </citation>
    <scope>NUCLEOTIDE SEQUENCE</scope>
</reference>
<dbReference type="InterPro" id="IPR020894">
    <property type="entry name" value="Cadherin_CS"/>
</dbReference>
<evidence type="ECO:0000256" key="10">
    <source>
        <dbReference type="SAM" id="SignalP"/>
    </source>
</evidence>
<feature type="signal peptide" evidence="10">
    <location>
        <begin position="1"/>
        <end position="21"/>
    </location>
</feature>
<dbReference type="CDD" id="cd11304">
    <property type="entry name" value="Cadherin_repeat"/>
    <property type="match status" value="9"/>
</dbReference>
<dbReference type="InterPro" id="IPR050174">
    <property type="entry name" value="Protocadherin/Cadherin-CA"/>
</dbReference>
<dbReference type="GO" id="GO:0005886">
    <property type="term" value="C:plasma membrane"/>
    <property type="evidence" value="ECO:0007669"/>
    <property type="project" value="InterPro"/>
</dbReference>
<feature type="domain" description="Cadherin" evidence="11">
    <location>
        <begin position="630"/>
        <end position="757"/>
    </location>
</feature>
<evidence type="ECO:0000256" key="5">
    <source>
        <dbReference type="ARBA" id="ARBA00022989"/>
    </source>
</evidence>
<evidence type="ECO:0000256" key="6">
    <source>
        <dbReference type="ARBA" id="ARBA00023136"/>
    </source>
</evidence>
<keyword evidence="2 9" id="KW-0812">Transmembrane</keyword>
<evidence type="ECO:0000256" key="2">
    <source>
        <dbReference type="ARBA" id="ARBA00022692"/>
    </source>
</evidence>
<dbReference type="EMBL" id="JH668288">
    <property type="protein sequence ID" value="KAG6441647.1"/>
    <property type="molecule type" value="Genomic_DNA"/>
</dbReference>
<feature type="chain" id="PRO_5038276289" description="Cadherin domain-containing protein" evidence="10">
    <location>
        <begin position="22"/>
        <end position="1717"/>
    </location>
</feature>
<keyword evidence="4 8" id="KW-0106">Calcium</keyword>
<dbReference type="EMBL" id="JH668288">
    <property type="protein sequence ID" value="KAG6441648.1"/>
    <property type="molecule type" value="Genomic_DNA"/>
</dbReference>
<comment type="subcellular location">
    <subcellularLocation>
        <location evidence="1">Membrane</location>
        <topology evidence="1">Single-pass membrane protein</topology>
    </subcellularLocation>
</comment>
<keyword evidence="13" id="KW-1185">Reference proteome</keyword>
<dbReference type="PANTHER" id="PTHR24028:SF146">
    <property type="entry name" value="CADHERIN 96CB, ISOFORM D-RELATED"/>
    <property type="match status" value="1"/>
</dbReference>
<feature type="domain" description="Cadherin" evidence="11">
    <location>
        <begin position="1267"/>
        <end position="1354"/>
    </location>
</feature>
<evidence type="ECO:0000256" key="8">
    <source>
        <dbReference type="PROSITE-ProRule" id="PRU00043"/>
    </source>
</evidence>
<dbReference type="PROSITE" id="PS50268">
    <property type="entry name" value="CADHERIN_2"/>
    <property type="match status" value="10"/>
</dbReference>
<comment type="caution">
    <text evidence="12">The sequence shown here is derived from an EMBL/GenBank/DDBJ whole genome shotgun (WGS) entry which is preliminary data.</text>
</comment>
<evidence type="ECO:0000313" key="13">
    <source>
        <dbReference type="Proteomes" id="UP000791440"/>
    </source>
</evidence>
<dbReference type="Gene3D" id="2.60.40.60">
    <property type="entry name" value="Cadherins"/>
    <property type="match status" value="11"/>
</dbReference>
<protein>
    <recommendedName>
        <fullName evidence="11">Cadherin domain-containing protein</fullName>
    </recommendedName>
</protein>
<feature type="domain" description="Cadherin" evidence="11">
    <location>
        <begin position="308"/>
        <end position="400"/>
    </location>
</feature>
<proteinExistence type="predicted"/>
<feature type="domain" description="Cadherin" evidence="11">
    <location>
        <begin position="1149"/>
        <end position="1242"/>
    </location>
</feature>
<dbReference type="GO" id="GO:0007156">
    <property type="term" value="P:homophilic cell adhesion via plasma membrane adhesion molecules"/>
    <property type="evidence" value="ECO:0007669"/>
    <property type="project" value="InterPro"/>
</dbReference>
<evidence type="ECO:0000256" key="7">
    <source>
        <dbReference type="ARBA" id="ARBA00023180"/>
    </source>
</evidence>
<feature type="domain" description="Cadherin" evidence="11">
    <location>
        <begin position="518"/>
        <end position="622"/>
    </location>
</feature>
<keyword evidence="10" id="KW-0732">Signal</keyword>
<dbReference type="PROSITE" id="PS00232">
    <property type="entry name" value="CADHERIN_1"/>
    <property type="match status" value="2"/>
</dbReference>
<evidence type="ECO:0000256" key="1">
    <source>
        <dbReference type="ARBA" id="ARBA00004167"/>
    </source>
</evidence>
<keyword evidence="7" id="KW-0325">Glycoprotein</keyword>
<name>A0A921YN23_MANSE</name>
<dbReference type="Proteomes" id="UP000791440">
    <property type="component" value="Unassembled WGS sequence"/>
</dbReference>
<dbReference type="InterPro" id="IPR002126">
    <property type="entry name" value="Cadherin-like_dom"/>
</dbReference>
<feature type="domain" description="Cadherin" evidence="11">
    <location>
        <begin position="760"/>
        <end position="881"/>
    </location>
</feature>
<feature type="transmembrane region" description="Helical" evidence="9">
    <location>
        <begin position="1571"/>
        <end position="1596"/>
    </location>
</feature>
<sequence length="1717" mass="192268">MAVDVRIAAFLLVFIAPAVLAQERCGYMTAIPRLPRPDNLPVLNFEGQTWSQRPLLPAPERDDLCMDAYHVITANLGTQVIYMDEEIEDEITIAILNYNGPSTPFIELPFLSGSYNLLMPVIRRVDNGEWHLIITQRQDYELPGMQQYMFNVRVDGQSLVAGVSLAIVNIDDNAPIIQNFEPCRVPELGEPGLTECTYQVSDADGRISTEFMTFRIDSVRGDEETFYIERTNIPNQWMWLNMTIGVNTSLNFVTSPLHIFSVTALDSLPNTHTVTMMVQVANVNSRPPRWLEIFAVQQFEEKSYQNFTVRAIDGDTEINMPINYRLITNEEDTFFSIEALPGGKSGAVFLVSPIDRDTLQREVFPLTIVAYKYDEEAFSTSTNVVIIVTDINDQRPEPIHKEYRLAIMEETPLTLNFDKEFGFHDKDLGQNAQYTVRLESVDPPGAAEAFYIAPEVGYQRQTFIMGTLNHSMLDYEVPEFQSITIRVVATDNNDTRHVGVALVHIDLINWNDEQPIFEHAVQTVTFDETEGEGFFVAKAVAHDRDIGDVVEHTLLGNAVNFLTIDKLTGDIRVSANDSFNYHRESELFVQVRATDTLGEPFHTATSQLVIRLNDINNTPPTLRLPRGSPQVEENVPDGHVITQELRATDPDTTADLRFEINWDTSFATKQGRQANPDEFRNCVEIETIFPEINNRGLAIGRVVAREIRHNVTIDYEEFEVLSLTVRVRDLNTVYGDDYDESMLTITIIDMNDNAPVWVEGTLEQNFRVREMSAGGLVVGSVRADDIDGPLYNQVRYTIFPREDTDKDLIMIDFLTGQISVNTSGAIDADTPPRFHLYYTVVASDRCSTEDPADCPPDPTYWETEGNITIHITDTNNKVPQAETTKFDTVVYIYENATHLDEVVTLIASDLDRDEIYHTVSYVINYAVNPRLMNFFSVNRETGLVYVDYETQGSGEVLDRDGDEPTHRIFFNLIDNFMGEGEGNRNQNDTEVLVILLDVNDNAPELPPPSELSWTISENLKQGVRLEPHIFAPDRDEPDTDNSRVGYEILNLSTERDIEVPELFVMIQIANVTGELETAMDLKGYWGTYAIHIRAFDHGIPQMSMNETYELIIHPFNYYAPEFVFPTNDAVIRLARERAVINGVLATVNGEFLERISATDPDGLHAGVVTFQVVGDEESQRYFQVVNDGENLGSLRLLQAVPEEIREFRITIRATDQGTDPGPLSTDMTFRVVFVPTQGEPRFASSEHAVAFIEKSAGMEESHQLPLAQDIKNHLCEDDCHSIYYRIIDGNSEGHFGLDPVRNRLFLKKELIREQSASHTLQVAASNSPDGGIPLPASILTVTVTVREADPRPVFVRELYTAGISTADSIGRELLRLHATQSEGAAITYAIDYDTMVVDPSLEAVRQSAFVLNAQTGVLTLNIQPTATMHGLFKFEVTATDTAGAQDRTDVTVYVVSSQNRVYFVFVNTLQQVEDNRDFIADTFSAGFNMTCNIDQVVPANDPVTGVALEHSTQMRGHFIRDNVPVLADEIEQIRSDLVLLSSIQTTLAARSLVLQDLLTNSSPDSAPDSSLTVYVLASLSAVLGFMCLVLLLTFIIRTRALNRRLEALSMTKYGSLDSGLNRAGIAAPGTNKHTVEGSNPIFNEAIKTPDLDAISEGSNDSDLIGIEDLPHFGNVFMDPEVNEKANGYPEVANHNNNFAFNPTPFSPEFVNGQFRKI</sequence>
<evidence type="ECO:0000313" key="12">
    <source>
        <dbReference type="EMBL" id="KAG6441647.1"/>
    </source>
</evidence>
<feature type="domain" description="Cadherin" evidence="11">
    <location>
        <begin position="399"/>
        <end position="517"/>
    </location>
</feature>
<feature type="domain" description="Cadherin" evidence="11">
    <location>
        <begin position="884"/>
        <end position="1005"/>
    </location>
</feature>